<dbReference type="EMBL" id="JADGIZ020000003">
    <property type="protein sequence ID" value="KAL2919421.1"/>
    <property type="molecule type" value="Genomic_DNA"/>
</dbReference>
<sequence length="130" mass="14238">MTVPADTPGAQPQEGTPEQHVLTKKERLMIEQSRRRVDAMFGPGAYERGRARIKPHRCARHLDDVMHGINHLEFGKPVWAFLRCMASTPGSEPPRVYSDSPVFDLASLAPSTPPAAPPPTAAKGEKDSTK</sequence>
<dbReference type="Proteomes" id="UP001527925">
    <property type="component" value="Unassembled WGS sequence"/>
</dbReference>
<evidence type="ECO:0000256" key="1">
    <source>
        <dbReference type="SAM" id="MobiDB-lite"/>
    </source>
</evidence>
<comment type="caution">
    <text evidence="2">The sequence shown here is derived from an EMBL/GenBank/DDBJ whole genome shotgun (WGS) entry which is preliminary data.</text>
</comment>
<organism evidence="2 3">
    <name type="scientific">Polyrhizophydium stewartii</name>
    <dbReference type="NCBI Taxonomy" id="2732419"/>
    <lineage>
        <taxon>Eukaryota</taxon>
        <taxon>Fungi</taxon>
        <taxon>Fungi incertae sedis</taxon>
        <taxon>Chytridiomycota</taxon>
        <taxon>Chytridiomycota incertae sedis</taxon>
        <taxon>Chytridiomycetes</taxon>
        <taxon>Rhizophydiales</taxon>
        <taxon>Rhizophydiales incertae sedis</taxon>
        <taxon>Polyrhizophydium</taxon>
    </lineage>
</organism>
<evidence type="ECO:0000313" key="2">
    <source>
        <dbReference type="EMBL" id="KAL2919421.1"/>
    </source>
</evidence>
<feature type="compositionally biased region" description="Pro residues" evidence="1">
    <location>
        <begin position="111"/>
        <end position="120"/>
    </location>
</feature>
<keyword evidence="3" id="KW-1185">Reference proteome</keyword>
<gene>
    <name evidence="2" type="ORF">HK105_201066</name>
</gene>
<protein>
    <submittedName>
        <fullName evidence="2">Uncharacterized protein</fullName>
    </submittedName>
</protein>
<evidence type="ECO:0000313" key="3">
    <source>
        <dbReference type="Proteomes" id="UP001527925"/>
    </source>
</evidence>
<accession>A0ABR4NIU0</accession>
<name>A0ABR4NIU0_9FUNG</name>
<proteinExistence type="predicted"/>
<feature type="region of interest" description="Disordered" evidence="1">
    <location>
        <begin position="1"/>
        <end position="24"/>
    </location>
</feature>
<feature type="region of interest" description="Disordered" evidence="1">
    <location>
        <begin position="89"/>
        <end position="130"/>
    </location>
</feature>
<reference evidence="2 3" key="1">
    <citation type="submission" date="2023-09" db="EMBL/GenBank/DDBJ databases">
        <title>Pangenome analysis of Batrachochytrium dendrobatidis and related Chytrids.</title>
        <authorList>
            <person name="Yacoub M.N."/>
            <person name="Stajich J.E."/>
            <person name="James T.Y."/>
        </authorList>
    </citation>
    <scope>NUCLEOTIDE SEQUENCE [LARGE SCALE GENOMIC DNA]</scope>
    <source>
        <strain evidence="2 3">JEL0888</strain>
    </source>
</reference>